<evidence type="ECO:0000256" key="1">
    <source>
        <dbReference type="SAM" id="Coils"/>
    </source>
</evidence>
<protein>
    <submittedName>
        <fullName evidence="2">Uncharacterized protein</fullName>
    </submittedName>
</protein>
<reference evidence="2" key="1">
    <citation type="journal article" date="2022" name="Plant J.">
        <title>Strategies of tolerance reflected in two North American maple genomes.</title>
        <authorList>
            <person name="McEvoy S.L."/>
            <person name="Sezen U.U."/>
            <person name="Trouern-Trend A."/>
            <person name="McMahon S.M."/>
            <person name="Schaberg P.G."/>
            <person name="Yang J."/>
            <person name="Wegrzyn J.L."/>
            <person name="Swenson N.G."/>
        </authorList>
    </citation>
    <scope>NUCLEOTIDE SEQUENCE</scope>
    <source>
        <strain evidence="2">91603</strain>
    </source>
</reference>
<keyword evidence="3" id="KW-1185">Reference proteome</keyword>
<proteinExistence type="predicted"/>
<comment type="caution">
    <text evidence="2">The sequence shown here is derived from an EMBL/GenBank/DDBJ whole genome shotgun (WGS) entry which is preliminary data.</text>
</comment>
<organism evidence="2 3">
    <name type="scientific">Acer negundo</name>
    <name type="common">Box elder</name>
    <dbReference type="NCBI Taxonomy" id="4023"/>
    <lineage>
        <taxon>Eukaryota</taxon>
        <taxon>Viridiplantae</taxon>
        <taxon>Streptophyta</taxon>
        <taxon>Embryophyta</taxon>
        <taxon>Tracheophyta</taxon>
        <taxon>Spermatophyta</taxon>
        <taxon>Magnoliopsida</taxon>
        <taxon>eudicotyledons</taxon>
        <taxon>Gunneridae</taxon>
        <taxon>Pentapetalae</taxon>
        <taxon>rosids</taxon>
        <taxon>malvids</taxon>
        <taxon>Sapindales</taxon>
        <taxon>Sapindaceae</taxon>
        <taxon>Hippocastanoideae</taxon>
        <taxon>Acereae</taxon>
        <taxon>Acer</taxon>
    </lineage>
</organism>
<feature type="coiled-coil region" evidence="1">
    <location>
        <begin position="261"/>
        <end position="295"/>
    </location>
</feature>
<dbReference type="AlphaFoldDB" id="A0AAD5IQ65"/>
<name>A0AAD5IQ65_ACENE</name>
<sequence>MAACNQRYYNDVMEIRVDKFTRAYYPKNRYGMMSTQIAESMNSVLLDLRKLPIATFVEHIRDMMYNVIENQNNSIVNIQAKTCGYQGGILKSYLVNMSLLVPEFPSPSSNSASMVVKVSKGPYFLIKQEDITKSDIEDHRGFQVQYSNENPSFVDCVVNLVNKRREARKGKLDLPNKEEEKKKYGLIQGTPSSNKYWKGSWLFDEGNWVKTPLDGPAGVELFIPRQFYEAPLKDRERLVGQVKSKLRADNAKLLTSHGNVLAAEKKKNEEYSGRMAALKKQRDSLSFRLEDYQSDFEVAKTELGVRAIDLYKHSPTSEAFTLREFMRGMMHVRVSFGL</sequence>
<accession>A0AAD5IQ65</accession>
<dbReference type="Proteomes" id="UP001064489">
    <property type="component" value="Chromosome 8"/>
</dbReference>
<dbReference type="EMBL" id="JAJSOW010000103">
    <property type="protein sequence ID" value="KAI9173921.1"/>
    <property type="molecule type" value="Genomic_DNA"/>
</dbReference>
<evidence type="ECO:0000313" key="3">
    <source>
        <dbReference type="Proteomes" id="UP001064489"/>
    </source>
</evidence>
<evidence type="ECO:0000313" key="2">
    <source>
        <dbReference type="EMBL" id="KAI9173921.1"/>
    </source>
</evidence>
<reference evidence="2" key="2">
    <citation type="submission" date="2023-02" db="EMBL/GenBank/DDBJ databases">
        <authorList>
            <person name="Swenson N.G."/>
            <person name="Wegrzyn J.L."/>
            <person name="Mcevoy S.L."/>
        </authorList>
    </citation>
    <scope>NUCLEOTIDE SEQUENCE</scope>
    <source>
        <strain evidence="2">91603</strain>
        <tissue evidence="2">Leaf</tissue>
    </source>
</reference>
<keyword evidence="1" id="KW-0175">Coiled coil</keyword>
<gene>
    <name evidence="2" type="ORF">LWI28_008914</name>
</gene>